<organism evidence="6 7">
    <name type="scientific">Symbiochloris irregularis</name>
    <dbReference type="NCBI Taxonomy" id="706552"/>
    <lineage>
        <taxon>Eukaryota</taxon>
        <taxon>Viridiplantae</taxon>
        <taxon>Chlorophyta</taxon>
        <taxon>core chlorophytes</taxon>
        <taxon>Trebouxiophyceae</taxon>
        <taxon>Trebouxiales</taxon>
        <taxon>Trebouxiaceae</taxon>
        <taxon>Symbiochloris</taxon>
    </lineage>
</organism>
<dbReference type="GO" id="GO:0043022">
    <property type="term" value="F:ribosome binding"/>
    <property type="evidence" value="ECO:0007669"/>
    <property type="project" value="TreeGrafter"/>
</dbReference>
<dbReference type="Proteomes" id="UP001465755">
    <property type="component" value="Unassembled WGS sequence"/>
</dbReference>
<name>A0AAW1PBX5_9CHLO</name>
<dbReference type="Pfam" id="PF00707">
    <property type="entry name" value="IF3_C"/>
    <property type="match status" value="1"/>
</dbReference>
<dbReference type="InterPro" id="IPR001288">
    <property type="entry name" value="Translation_initiation_fac_3"/>
</dbReference>
<evidence type="ECO:0000313" key="7">
    <source>
        <dbReference type="Proteomes" id="UP001465755"/>
    </source>
</evidence>
<evidence type="ECO:0000256" key="2">
    <source>
        <dbReference type="ARBA" id="ARBA00022540"/>
    </source>
</evidence>
<feature type="domain" description="Translation initiation factor 3 C-terminal" evidence="5">
    <location>
        <begin position="110"/>
        <end position="193"/>
    </location>
</feature>
<dbReference type="InterPro" id="IPR019815">
    <property type="entry name" value="Translation_initiation_fac_3_C"/>
</dbReference>
<evidence type="ECO:0000256" key="3">
    <source>
        <dbReference type="ARBA" id="ARBA00022917"/>
    </source>
</evidence>
<keyword evidence="7" id="KW-1185">Reference proteome</keyword>
<dbReference type="Gene3D" id="3.30.110.10">
    <property type="entry name" value="Translation initiation factor 3 (IF-3), C-terminal domain"/>
    <property type="match status" value="1"/>
</dbReference>
<dbReference type="GO" id="GO:0003743">
    <property type="term" value="F:translation initiation factor activity"/>
    <property type="evidence" value="ECO:0007669"/>
    <property type="project" value="UniProtKB-KW"/>
</dbReference>
<reference evidence="6 7" key="1">
    <citation type="journal article" date="2024" name="Nat. Commun.">
        <title>Phylogenomics reveals the evolutionary origins of lichenization in chlorophyte algae.</title>
        <authorList>
            <person name="Puginier C."/>
            <person name="Libourel C."/>
            <person name="Otte J."/>
            <person name="Skaloud P."/>
            <person name="Haon M."/>
            <person name="Grisel S."/>
            <person name="Petersen M."/>
            <person name="Berrin J.G."/>
            <person name="Delaux P.M."/>
            <person name="Dal Grande F."/>
            <person name="Keller J."/>
        </authorList>
    </citation>
    <scope>NUCLEOTIDE SEQUENCE [LARGE SCALE GENOMIC DNA]</scope>
    <source>
        <strain evidence="6 7">SAG 2036</strain>
    </source>
</reference>
<evidence type="ECO:0000313" key="6">
    <source>
        <dbReference type="EMBL" id="KAK9807270.1"/>
    </source>
</evidence>
<protein>
    <recommendedName>
        <fullName evidence="5">Translation initiation factor 3 C-terminal domain-containing protein</fullName>
    </recommendedName>
</protein>
<dbReference type="PANTHER" id="PTHR10938:SF0">
    <property type="entry name" value="TRANSLATION INITIATION FACTOR IF-3, MITOCHONDRIAL"/>
    <property type="match status" value="1"/>
</dbReference>
<comment type="caution">
    <text evidence="6">The sequence shown here is derived from an EMBL/GenBank/DDBJ whole genome shotgun (WGS) entry which is preliminary data.</text>
</comment>
<keyword evidence="2" id="KW-0396">Initiation factor</keyword>
<comment type="similarity">
    <text evidence="1">Belongs to the IF-3 family.</text>
</comment>
<feature type="region of interest" description="Disordered" evidence="4">
    <location>
        <begin position="197"/>
        <end position="223"/>
    </location>
</feature>
<accession>A0AAW1PBX5</accession>
<evidence type="ECO:0000259" key="5">
    <source>
        <dbReference type="Pfam" id="PF00707"/>
    </source>
</evidence>
<evidence type="ECO:0000256" key="4">
    <source>
        <dbReference type="SAM" id="MobiDB-lite"/>
    </source>
</evidence>
<dbReference type="EMBL" id="JALJOQ010000032">
    <property type="protein sequence ID" value="KAK9807270.1"/>
    <property type="molecule type" value="Genomic_DNA"/>
</dbReference>
<evidence type="ECO:0000256" key="1">
    <source>
        <dbReference type="ARBA" id="ARBA00005439"/>
    </source>
</evidence>
<proteinExistence type="inferred from homology"/>
<dbReference type="InterPro" id="IPR036788">
    <property type="entry name" value="T_IF-3_C_sf"/>
</dbReference>
<dbReference type="GO" id="GO:0032790">
    <property type="term" value="P:ribosome disassembly"/>
    <property type="evidence" value="ECO:0007669"/>
    <property type="project" value="TreeGrafter"/>
</dbReference>
<keyword evidence="3" id="KW-0648">Protein biosynthesis</keyword>
<gene>
    <name evidence="6" type="ORF">WJX73_006096</name>
</gene>
<dbReference type="SUPFAM" id="SSF54364">
    <property type="entry name" value="Translation initiation factor IF3, N-terminal domain"/>
    <property type="match status" value="1"/>
</dbReference>
<sequence length="223" mass="25531">MFLPVGRLLSAAEPAAGSDVQHLWHGPKQRPEEQHLKPIRLVFEDGTHKVLTIGQAQSEASRAKRDLIPTALHQDPPVYKLGLKDQIAAAEYKRQKERRKQEMEQRRRLAVKEIRLSADTQEHDMAFKLRQAQDLVEKNFRVKLEVKFTRWRSTDGTAKLRELVDRCSEWSTVTAPQVNEKLRRNTTAVYLTPKLVPIADTGPNSEGTQGRPQERQQMQATAL</sequence>
<dbReference type="PANTHER" id="PTHR10938">
    <property type="entry name" value="TRANSLATION INITIATION FACTOR IF-3"/>
    <property type="match status" value="1"/>
</dbReference>
<dbReference type="Gene3D" id="3.10.20.80">
    <property type="entry name" value="Translation initiation factor 3 (IF-3), N-terminal domain"/>
    <property type="match status" value="1"/>
</dbReference>
<feature type="compositionally biased region" description="Polar residues" evidence="4">
    <location>
        <begin position="202"/>
        <end position="223"/>
    </location>
</feature>
<dbReference type="InterPro" id="IPR036787">
    <property type="entry name" value="T_IF-3_N_sf"/>
</dbReference>
<dbReference type="AlphaFoldDB" id="A0AAW1PBX5"/>
<dbReference type="SUPFAM" id="SSF55200">
    <property type="entry name" value="Translation initiation factor IF3, C-terminal domain"/>
    <property type="match status" value="1"/>
</dbReference>